<dbReference type="GO" id="GO:0051301">
    <property type="term" value="P:cell division"/>
    <property type="evidence" value="ECO:0007669"/>
    <property type="project" value="UniProtKB-KW"/>
</dbReference>
<name>A0A6B2M0X0_9BACT</name>
<evidence type="ECO:0000256" key="1">
    <source>
        <dbReference type="ARBA" id="ARBA00022598"/>
    </source>
</evidence>
<keyword evidence="1 12" id="KW-0436">Ligase</keyword>
<evidence type="ECO:0000256" key="2">
    <source>
        <dbReference type="ARBA" id="ARBA00022618"/>
    </source>
</evidence>
<dbReference type="PANTHER" id="PTHR43445:SF5">
    <property type="entry name" value="UDP-N-ACETYLMURAMATE--L-ALANYL-GAMMA-D-GLUTAMYL-MESO-2,6-DIAMINOHEPTANDIOATE LIGASE"/>
    <property type="match status" value="1"/>
</dbReference>
<dbReference type="Gene3D" id="3.40.1190.10">
    <property type="entry name" value="Mur-like, catalytic domain"/>
    <property type="match status" value="1"/>
</dbReference>
<keyword evidence="6" id="KW-0573">Peptidoglycan synthesis</keyword>
<dbReference type="InterPro" id="IPR004101">
    <property type="entry name" value="Mur_ligase_C"/>
</dbReference>
<dbReference type="GO" id="GO:0005524">
    <property type="term" value="F:ATP binding"/>
    <property type="evidence" value="ECO:0007669"/>
    <property type="project" value="UniProtKB-KW"/>
</dbReference>
<evidence type="ECO:0000256" key="6">
    <source>
        <dbReference type="ARBA" id="ARBA00022984"/>
    </source>
</evidence>
<evidence type="ECO:0000256" key="4">
    <source>
        <dbReference type="ARBA" id="ARBA00022840"/>
    </source>
</evidence>
<dbReference type="Pfam" id="PF01225">
    <property type="entry name" value="Mur_ligase"/>
    <property type="match status" value="1"/>
</dbReference>
<dbReference type="PANTHER" id="PTHR43445">
    <property type="entry name" value="UDP-N-ACETYLMURAMATE--L-ALANINE LIGASE-RELATED"/>
    <property type="match status" value="1"/>
</dbReference>
<dbReference type="GO" id="GO:0008360">
    <property type="term" value="P:regulation of cell shape"/>
    <property type="evidence" value="ECO:0007669"/>
    <property type="project" value="UniProtKB-KW"/>
</dbReference>
<dbReference type="GO" id="GO:0009252">
    <property type="term" value="P:peptidoglycan biosynthetic process"/>
    <property type="evidence" value="ECO:0007669"/>
    <property type="project" value="UniProtKB-KW"/>
</dbReference>
<keyword evidence="13" id="KW-1185">Reference proteome</keyword>
<comment type="caution">
    <text evidence="12">The sequence shown here is derived from an EMBL/GenBank/DDBJ whole genome shotgun (WGS) entry which is preliminary data.</text>
</comment>
<dbReference type="InterPro" id="IPR050061">
    <property type="entry name" value="MurCDEF_pg_biosynth"/>
</dbReference>
<accession>A0A6B2M0X0</accession>
<dbReference type="Pfam" id="PF08245">
    <property type="entry name" value="Mur_ligase_M"/>
    <property type="match status" value="1"/>
</dbReference>
<proteinExistence type="predicted"/>
<gene>
    <name evidence="12" type="ORF">G0Q06_09175</name>
</gene>
<dbReference type="Proteomes" id="UP000478417">
    <property type="component" value="Unassembled WGS sequence"/>
</dbReference>
<feature type="domain" description="Mur ligase C-terminal" evidence="10">
    <location>
        <begin position="322"/>
        <end position="447"/>
    </location>
</feature>
<dbReference type="InterPro" id="IPR013221">
    <property type="entry name" value="Mur_ligase_cen"/>
</dbReference>
<dbReference type="InterPro" id="IPR036565">
    <property type="entry name" value="Mur-like_cat_sf"/>
</dbReference>
<dbReference type="Gene3D" id="3.90.190.20">
    <property type="entry name" value="Mur ligase, C-terminal domain"/>
    <property type="match status" value="1"/>
</dbReference>
<keyword evidence="5" id="KW-0133">Cell shape</keyword>
<evidence type="ECO:0000256" key="8">
    <source>
        <dbReference type="ARBA" id="ARBA00023316"/>
    </source>
</evidence>
<feature type="domain" description="Mur ligase central" evidence="11">
    <location>
        <begin position="110"/>
        <end position="296"/>
    </location>
</feature>
<keyword evidence="2" id="KW-0132">Cell division</keyword>
<dbReference type="SUPFAM" id="SSF53244">
    <property type="entry name" value="MurD-like peptide ligases, peptide-binding domain"/>
    <property type="match status" value="1"/>
</dbReference>
<organism evidence="12 13">
    <name type="scientific">Oceanipulchritudo coccoides</name>
    <dbReference type="NCBI Taxonomy" id="2706888"/>
    <lineage>
        <taxon>Bacteria</taxon>
        <taxon>Pseudomonadati</taxon>
        <taxon>Verrucomicrobiota</taxon>
        <taxon>Opitutia</taxon>
        <taxon>Puniceicoccales</taxon>
        <taxon>Oceanipulchritudinaceae</taxon>
        <taxon>Oceanipulchritudo</taxon>
    </lineage>
</organism>
<evidence type="ECO:0000313" key="12">
    <source>
        <dbReference type="EMBL" id="NDV62621.1"/>
    </source>
</evidence>
<dbReference type="EMBL" id="JAAGNX010000002">
    <property type="protein sequence ID" value="NDV62621.1"/>
    <property type="molecule type" value="Genomic_DNA"/>
</dbReference>
<evidence type="ECO:0000313" key="13">
    <source>
        <dbReference type="Proteomes" id="UP000478417"/>
    </source>
</evidence>
<evidence type="ECO:0000259" key="9">
    <source>
        <dbReference type="Pfam" id="PF01225"/>
    </source>
</evidence>
<evidence type="ECO:0000256" key="5">
    <source>
        <dbReference type="ARBA" id="ARBA00022960"/>
    </source>
</evidence>
<evidence type="ECO:0000259" key="10">
    <source>
        <dbReference type="Pfam" id="PF02875"/>
    </source>
</evidence>
<dbReference type="GO" id="GO:0016881">
    <property type="term" value="F:acid-amino acid ligase activity"/>
    <property type="evidence" value="ECO:0007669"/>
    <property type="project" value="InterPro"/>
</dbReference>
<evidence type="ECO:0000259" key="11">
    <source>
        <dbReference type="Pfam" id="PF08245"/>
    </source>
</evidence>
<reference evidence="12 13" key="1">
    <citation type="submission" date="2020-02" db="EMBL/GenBank/DDBJ databases">
        <title>Albibacoteraceae fam. nov., the first described family within the subdivision 4 Verrucomicrobia.</title>
        <authorList>
            <person name="Xi F."/>
        </authorList>
    </citation>
    <scope>NUCLEOTIDE SEQUENCE [LARGE SCALE GENOMIC DNA]</scope>
    <source>
        <strain evidence="12 13">CK1056</strain>
    </source>
</reference>
<sequence>MRIYFMSICGTGMGNGALLMRALGHDVLGADQNTYPPMSDRLRESGIEILEGYNANRLKALRPDLVVVGNVNTRGNPEVEWLLSNREIPFVSLPELLAREILQKRNTIVVAGTHGKTTTTTLAAHLLRESGLDAGYLIGGVPNDLPTGAHAGSTDAPFVIEGDEYDSAFFDKRSKFIHYCPNILILNNLEFDHADIFRDLEDVKRTFSHLIKIVPENGTILVNSDDPALEDLLHINWAPVLRVGLGDRADLQILNYRESAEGSDFDLIFKGEEWGHVSWPVWGLFNARNASMAALASALASGCPNPVEFPLGALASFNGVKRRQETIHATESTTIMMDFAHHPTAVRHTLESLRGRFPEHRLVMCFEARSNTACRNIHETAFELAFDAADEVHLGAIFRAERYPESERIDLPAMALRLGSKAHAYSTNEELESGLKDSLSNGGKHVVVFLSNGSFDGVPQRIARYLGKPKF</sequence>
<keyword evidence="3" id="KW-0547">Nucleotide-binding</keyword>
<keyword evidence="4" id="KW-0067">ATP-binding</keyword>
<keyword evidence="8" id="KW-0961">Cell wall biogenesis/degradation</keyword>
<dbReference type="Gene3D" id="3.40.50.720">
    <property type="entry name" value="NAD(P)-binding Rossmann-like Domain"/>
    <property type="match status" value="1"/>
</dbReference>
<evidence type="ECO:0000256" key="7">
    <source>
        <dbReference type="ARBA" id="ARBA00023306"/>
    </source>
</evidence>
<dbReference type="SUPFAM" id="SSF53623">
    <property type="entry name" value="MurD-like peptide ligases, catalytic domain"/>
    <property type="match status" value="1"/>
</dbReference>
<feature type="domain" description="Mur ligase N-terminal catalytic" evidence="9">
    <location>
        <begin position="2"/>
        <end position="102"/>
    </location>
</feature>
<dbReference type="InterPro" id="IPR000713">
    <property type="entry name" value="Mur_ligase_N"/>
</dbReference>
<keyword evidence="7" id="KW-0131">Cell cycle</keyword>
<dbReference type="AlphaFoldDB" id="A0A6B2M0X0"/>
<evidence type="ECO:0000256" key="3">
    <source>
        <dbReference type="ARBA" id="ARBA00022741"/>
    </source>
</evidence>
<protein>
    <submittedName>
        <fullName evidence="12">Mur ligase</fullName>
    </submittedName>
</protein>
<dbReference type="SUPFAM" id="SSF51984">
    <property type="entry name" value="MurCD N-terminal domain"/>
    <property type="match status" value="1"/>
</dbReference>
<dbReference type="Pfam" id="PF02875">
    <property type="entry name" value="Mur_ligase_C"/>
    <property type="match status" value="1"/>
</dbReference>
<dbReference type="InterPro" id="IPR036615">
    <property type="entry name" value="Mur_ligase_C_dom_sf"/>
</dbReference>
<dbReference type="GO" id="GO:0071555">
    <property type="term" value="P:cell wall organization"/>
    <property type="evidence" value="ECO:0007669"/>
    <property type="project" value="UniProtKB-KW"/>
</dbReference>